<gene>
    <name evidence="2" type="ORF">PGLA2088_LOCUS30345</name>
</gene>
<proteinExistence type="predicted"/>
<sequence>MADVADLKRAYQVVLKRFRQTTSSGGDAAAGAVGVPNQPVKTLLAYAGSGSTGDGSSSVIEAIRAKTGGVAAAAVEVFLPRAALKSLLGLAAERIKQGSAQGSQGDQLQAAAPAVEPLVEPSALEEAEEAEDELATSSSELTLDELRGRLCVAARRQAALRCE</sequence>
<evidence type="ECO:0000313" key="2">
    <source>
        <dbReference type="EMBL" id="CAE8697531.1"/>
    </source>
</evidence>
<organism evidence="2 3">
    <name type="scientific">Polarella glacialis</name>
    <name type="common">Dinoflagellate</name>
    <dbReference type="NCBI Taxonomy" id="89957"/>
    <lineage>
        <taxon>Eukaryota</taxon>
        <taxon>Sar</taxon>
        <taxon>Alveolata</taxon>
        <taxon>Dinophyceae</taxon>
        <taxon>Suessiales</taxon>
        <taxon>Suessiaceae</taxon>
        <taxon>Polarella</taxon>
    </lineage>
</organism>
<reference evidence="2" key="1">
    <citation type="submission" date="2021-02" db="EMBL/GenBank/DDBJ databases">
        <authorList>
            <person name="Dougan E. K."/>
            <person name="Rhodes N."/>
            <person name="Thang M."/>
            <person name="Chan C."/>
        </authorList>
    </citation>
    <scope>NUCLEOTIDE SEQUENCE</scope>
</reference>
<feature type="compositionally biased region" description="Acidic residues" evidence="1">
    <location>
        <begin position="123"/>
        <end position="134"/>
    </location>
</feature>
<accession>A0A813KB49</accession>
<dbReference type="Proteomes" id="UP000626109">
    <property type="component" value="Unassembled WGS sequence"/>
</dbReference>
<evidence type="ECO:0000256" key="1">
    <source>
        <dbReference type="SAM" id="MobiDB-lite"/>
    </source>
</evidence>
<dbReference type="AlphaFoldDB" id="A0A813KB49"/>
<name>A0A813KB49_POLGL</name>
<feature type="compositionally biased region" description="Low complexity" evidence="1">
    <location>
        <begin position="107"/>
        <end position="122"/>
    </location>
</feature>
<comment type="caution">
    <text evidence="2">The sequence shown here is derived from an EMBL/GenBank/DDBJ whole genome shotgun (WGS) entry which is preliminary data.</text>
</comment>
<protein>
    <submittedName>
        <fullName evidence="2">Uncharacterized protein</fullName>
    </submittedName>
</protein>
<feature type="region of interest" description="Disordered" evidence="1">
    <location>
        <begin position="99"/>
        <end position="139"/>
    </location>
</feature>
<evidence type="ECO:0000313" key="3">
    <source>
        <dbReference type="Proteomes" id="UP000626109"/>
    </source>
</evidence>
<dbReference type="EMBL" id="CAJNNW010028765">
    <property type="protein sequence ID" value="CAE8697531.1"/>
    <property type="molecule type" value="Genomic_DNA"/>
</dbReference>
<feature type="non-terminal residue" evidence="2">
    <location>
        <position position="1"/>
    </location>
</feature>